<evidence type="ECO:0000313" key="2">
    <source>
        <dbReference type="EMBL" id="KAH6830260.1"/>
    </source>
</evidence>
<keyword evidence="3" id="KW-1185">Reference proteome</keyword>
<feature type="coiled-coil region" evidence="1">
    <location>
        <begin position="175"/>
        <end position="209"/>
    </location>
</feature>
<evidence type="ECO:0000313" key="3">
    <source>
        <dbReference type="Proteomes" id="UP001190926"/>
    </source>
</evidence>
<dbReference type="InterPro" id="IPR053327">
    <property type="entry name" value="KIP"/>
</dbReference>
<sequence>MAGSDSQKQLLSLIRDFTTEKSQGERRIVNQKKRIEELRSEMDAANAELEELKREKETTEQELKGYEVELSMNEASLQALEARIALINSDISTLEATLAALKSEGNSLRDGFLGKMLEVNAEIRKFQEFIVSASNADKRAQATLTGAGSLTTHEQDGEQAKLVFENKPAQMILPTDQEEQQYQAEKEIHDQVKEELSDLERKALLLESVVKESMELQELSRYP</sequence>
<keyword evidence="1" id="KW-0175">Coiled coil</keyword>
<dbReference type="Proteomes" id="UP001190926">
    <property type="component" value="Unassembled WGS sequence"/>
</dbReference>
<evidence type="ECO:0000256" key="1">
    <source>
        <dbReference type="SAM" id="Coils"/>
    </source>
</evidence>
<dbReference type="PANTHER" id="PTHR36001">
    <property type="entry name" value="CTAGE FAMILY PROTEIN-RELATED"/>
    <property type="match status" value="1"/>
</dbReference>
<proteinExistence type="predicted"/>
<feature type="coiled-coil region" evidence="1">
    <location>
        <begin position="21"/>
        <end position="104"/>
    </location>
</feature>
<organism evidence="2 3">
    <name type="scientific">Perilla frutescens var. hirtella</name>
    <name type="common">Perilla citriodora</name>
    <name type="synonym">Perilla setoyensis</name>
    <dbReference type="NCBI Taxonomy" id="608512"/>
    <lineage>
        <taxon>Eukaryota</taxon>
        <taxon>Viridiplantae</taxon>
        <taxon>Streptophyta</taxon>
        <taxon>Embryophyta</taxon>
        <taxon>Tracheophyta</taxon>
        <taxon>Spermatophyta</taxon>
        <taxon>Magnoliopsida</taxon>
        <taxon>eudicotyledons</taxon>
        <taxon>Gunneridae</taxon>
        <taxon>Pentapetalae</taxon>
        <taxon>asterids</taxon>
        <taxon>lamiids</taxon>
        <taxon>Lamiales</taxon>
        <taxon>Lamiaceae</taxon>
        <taxon>Nepetoideae</taxon>
        <taxon>Elsholtzieae</taxon>
        <taxon>Perilla</taxon>
    </lineage>
</organism>
<protein>
    <recommendedName>
        <fullName evidence="4">Tropomyosin</fullName>
    </recommendedName>
</protein>
<name>A0AAD4P8W8_PERFH</name>
<evidence type="ECO:0008006" key="4">
    <source>
        <dbReference type="Google" id="ProtNLM"/>
    </source>
</evidence>
<reference evidence="2 3" key="1">
    <citation type="journal article" date="2021" name="Nat. Commun.">
        <title>Incipient diploidization of the medicinal plant Perilla within 10,000 years.</title>
        <authorList>
            <person name="Zhang Y."/>
            <person name="Shen Q."/>
            <person name="Leng L."/>
            <person name="Zhang D."/>
            <person name="Chen S."/>
            <person name="Shi Y."/>
            <person name="Ning Z."/>
            <person name="Chen S."/>
        </authorList>
    </citation>
    <scope>NUCLEOTIDE SEQUENCE [LARGE SCALE GENOMIC DNA]</scope>
    <source>
        <strain evidence="3">cv. PC099</strain>
    </source>
</reference>
<gene>
    <name evidence="2" type="ORF">C2S53_000229</name>
</gene>
<dbReference type="AlphaFoldDB" id="A0AAD4P8W8"/>
<dbReference type="Gene3D" id="1.20.5.340">
    <property type="match status" value="1"/>
</dbReference>
<dbReference type="EMBL" id="SDAM02000099">
    <property type="protein sequence ID" value="KAH6830260.1"/>
    <property type="molecule type" value="Genomic_DNA"/>
</dbReference>
<comment type="caution">
    <text evidence="2">The sequence shown here is derived from an EMBL/GenBank/DDBJ whole genome shotgun (WGS) entry which is preliminary data.</text>
</comment>
<accession>A0AAD4P8W8</accession>
<dbReference type="PANTHER" id="PTHR36001:SF2">
    <property type="entry name" value="CTAGE FAMILY PROTEIN-RELATED"/>
    <property type="match status" value="1"/>
</dbReference>